<geneLocation type="plasmid" evidence="1 2">
    <name>pDE2</name>
</geneLocation>
<dbReference type="Proteomes" id="UP000056968">
    <property type="component" value="Plasmid pDE2"/>
</dbReference>
<protein>
    <submittedName>
        <fullName evidence="1">Uncharacterized protein</fullName>
    </submittedName>
</protein>
<dbReference type="RefSeq" id="WP_017980895.1">
    <property type="nucleotide sequence ID" value="NZ_CP013266.1"/>
</dbReference>
<keyword evidence="2" id="KW-1185">Reference proteome</keyword>
<proteinExistence type="predicted"/>
<keyword evidence="1" id="KW-0614">Plasmid</keyword>
<gene>
    <name evidence="1" type="ORF">ATN00_21360</name>
</gene>
<name>A0A0S3F5Z1_9SPHN</name>
<dbReference type="KEGG" id="sbd:ATN00_21360"/>
<reference evidence="1 2" key="1">
    <citation type="submission" date="2015-11" db="EMBL/GenBank/DDBJ databases">
        <title>A Two-component Flavoprotein Monooxygenase System MeaXY Responsible for para-Hydroxylation of 2-Methyl-6-ethylaniline and 2,6-Diethylaniline in Sphingobium baderi DE-13.</title>
        <authorList>
            <person name="Cheng M."/>
            <person name="Meng Q."/>
            <person name="Yang Y."/>
            <person name="Chu C."/>
            <person name="Yan X."/>
            <person name="He J."/>
            <person name="Li S."/>
        </authorList>
    </citation>
    <scope>NUCLEOTIDE SEQUENCE [LARGE SCALE GENOMIC DNA]</scope>
    <source>
        <strain evidence="1 2">DE-13</strain>
        <plasmid evidence="2">Plasmid pDE2</plasmid>
    </source>
</reference>
<dbReference type="EMBL" id="CP013266">
    <property type="protein sequence ID" value="ALR23049.1"/>
    <property type="molecule type" value="Genomic_DNA"/>
</dbReference>
<dbReference type="OrthoDB" id="7477213at2"/>
<dbReference type="AlphaFoldDB" id="A0A0S3F5Z1"/>
<accession>A0A0S3F5Z1</accession>
<sequence length="87" mass="9432">MPSLHRPIDDRDLSNYPLKRIVIELQAPKTATVNDMLQDLDEIADRLRNGETDFAAEALFGYRVAVGEGVAALFHESAGSSEAASSS</sequence>
<organism evidence="1 2">
    <name type="scientific">Sphingobium baderi</name>
    <dbReference type="NCBI Taxonomy" id="1332080"/>
    <lineage>
        <taxon>Bacteria</taxon>
        <taxon>Pseudomonadati</taxon>
        <taxon>Pseudomonadota</taxon>
        <taxon>Alphaproteobacteria</taxon>
        <taxon>Sphingomonadales</taxon>
        <taxon>Sphingomonadaceae</taxon>
        <taxon>Sphingobium</taxon>
    </lineage>
</organism>
<evidence type="ECO:0000313" key="1">
    <source>
        <dbReference type="EMBL" id="ALR23049.1"/>
    </source>
</evidence>
<evidence type="ECO:0000313" key="2">
    <source>
        <dbReference type="Proteomes" id="UP000056968"/>
    </source>
</evidence>